<dbReference type="PANTHER" id="PTHR33065:SF186">
    <property type="entry name" value="OS08G0134900 PROTEIN"/>
    <property type="match status" value="1"/>
</dbReference>
<protein>
    <recommendedName>
        <fullName evidence="1">DUF6598 domain-containing protein</fullName>
    </recommendedName>
</protein>
<dbReference type="OMA" id="WTAVKTR"/>
<dbReference type="EMBL" id="CM000133">
    <property type="protein sequence ID" value="EEC82859.1"/>
    <property type="molecule type" value="Genomic_DNA"/>
</dbReference>
<dbReference type="InterPro" id="IPR046533">
    <property type="entry name" value="DUF6598"/>
</dbReference>
<dbReference type="Proteomes" id="UP000007015">
    <property type="component" value="Chromosome 8"/>
</dbReference>
<dbReference type="HOGENOM" id="CLU_030845_1_3_1"/>
<gene>
    <name evidence="2" type="ORF">OsI_27714</name>
</gene>
<accession>B8BAH0</accession>
<evidence type="ECO:0000313" key="3">
    <source>
        <dbReference type="Proteomes" id="UP000007015"/>
    </source>
</evidence>
<reference evidence="2 3" key="1">
    <citation type="journal article" date="2005" name="PLoS Biol.">
        <title>The genomes of Oryza sativa: a history of duplications.</title>
        <authorList>
            <person name="Yu J."/>
            <person name="Wang J."/>
            <person name="Lin W."/>
            <person name="Li S."/>
            <person name="Li H."/>
            <person name="Zhou J."/>
            <person name="Ni P."/>
            <person name="Dong W."/>
            <person name="Hu S."/>
            <person name="Zeng C."/>
            <person name="Zhang J."/>
            <person name="Zhang Y."/>
            <person name="Li R."/>
            <person name="Xu Z."/>
            <person name="Li S."/>
            <person name="Li X."/>
            <person name="Zheng H."/>
            <person name="Cong L."/>
            <person name="Lin L."/>
            <person name="Yin J."/>
            <person name="Geng J."/>
            <person name="Li G."/>
            <person name="Shi J."/>
            <person name="Liu J."/>
            <person name="Lv H."/>
            <person name="Li J."/>
            <person name="Wang J."/>
            <person name="Deng Y."/>
            <person name="Ran L."/>
            <person name="Shi X."/>
            <person name="Wang X."/>
            <person name="Wu Q."/>
            <person name="Li C."/>
            <person name="Ren X."/>
            <person name="Wang J."/>
            <person name="Wang X."/>
            <person name="Li D."/>
            <person name="Liu D."/>
            <person name="Zhang X."/>
            <person name="Ji Z."/>
            <person name="Zhao W."/>
            <person name="Sun Y."/>
            <person name="Zhang Z."/>
            <person name="Bao J."/>
            <person name="Han Y."/>
            <person name="Dong L."/>
            <person name="Ji J."/>
            <person name="Chen P."/>
            <person name="Wu S."/>
            <person name="Liu J."/>
            <person name="Xiao Y."/>
            <person name="Bu D."/>
            <person name="Tan J."/>
            <person name="Yang L."/>
            <person name="Ye C."/>
            <person name="Zhang J."/>
            <person name="Xu J."/>
            <person name="Zhou Y."/>
            <person name="Yu Y."/>
            <person name="Zhang B."/>
            <person name="Zhuang S."/>
            <person name="Wei H."/>
            <person name="Liu B."/>
            <person name="Lei M."/>
            <person name="Yu H."/>
            <person name="Li Y."/>
            <person name="Xu H."/>
            <person name="Wei S."/>
            <person name="He X."/>
            <person name="Fang L."/>
            <person name="Zhang Z."/>
            <person name="Zhang Y."/>
            <person name="Huang X."/>
            <person name="Su Z."/>
            <person name="Tong W."/>
            <person name="Li J."/>
            <person name="Tong Z."/>
            <person name="Li S."/>
            <person name="Ye J."/>
            <person name="Wang L."/>
            <person name="Fang L."/>
            <person name="Lei T."/>
            <person name="Chen C."/>
            <person name="Chen H."/>
            <person name="Xu Z."/>
            <person name="Li H."/>
            <person name="Huang H."/>
            <person name="Zhang F."/>
            <person name="Xu H."/>
            <person name="Li N."/>
            <person name="Zhao C."/>
            <person name="Li S."/>
            <person name="Dong L."/>
            <person name="Huang Y."/>
            <person name="Li L."/>
            <person name="Xi Y."/>
            <person name="Qi Q."/>
            <person name="Li W."/>
            <person name="Zhang B."/>
            <person name="Hu W."/>
            <person name="Zhang Y."/>
            <person name="Tian X."/>
            <person name="Jiao Y."/>
            <person name="Liang X."/>
            <person name="Jin J."/>
            <person name="Gao L."/>
            <person name="Zheng W."/>
            <person name="Hao B."/>
            <person name="Liu S."/>
            <person name="Wang W."/>
            <person name="Yuan L."/>
            <person name="Cao M."/>
            <person name="McDermott J."/>
            <person name="Samudrala R."/>
            <person name="Wang J."/>
            <person name="Wong G.K."/>
            <person name="Yang H."/>
        </authorList>
    </citation>
    <scope>NUCLEOTIDE SEQUENCE [LARGE SCALE GENOMIC DNA]</scope>
    <source>
        <strain evidence="3">cv. 93-11</strain>
    </source>
</reference>
<feature type="domain" description="DUF6598" evidence="1">
    <location>
        <begin position="208"/>
        <end position="440"/>
    </location>
</feature>
<evidence type="ECO:0000313" key="2">
    <source>
        <dbReference type="EMBL" id="EEC82859.1"/>
    </source>
</evidence>
<dbReference type="AlphaFoldDB" id="B8BAH0"/>
<dbReference type="Pfam" id="PF20241">
    <property type="entry name" value="DUF6598"/>
    <property type="match status" value="1"/>
</dbReference>
<dbReference type="STRING" id="39946.B8BAH0"/>
<organism evidence="2 3">
    <name type="scientific">Oryza sativa subsp. indica</name>
    <name type="common">Rice</name>
    <dbReference type="NCBI Taxonomy" id="39946"/>
    <lineage>
        <taxon>Eukaryota</taxon>
        <taxon>Viridiplantae</taxon>
        <taxon>Streptophyta</taxon>
        <taxon>Embryophyta</taxon>
        <taxon>Tracheophyta</taxon>
        <taxon>Spermatophyta</taxon>
        <taxon>Magnoliopsida</taxon>
        <taxon>Liliopsida</taxon>
        <taxon>Poales</taxon>
        <taxon>Poaceae</taxon>
        <taxon>BOP clade</taxon>
        <taxon>Oryzoideae</taxon>
        <taxon>Oryzeae</taxon>
        <taxon>Oryzinae</taxon>
        <taxon>Oryza</taxon>
        <taxon>Oryza sativa</taxon>
    </lineage>
</organism>
<proteinExistence type="predicted"/>
<sequence length="464" mass="52603">MVDTDERWRAAVIGGGGDAATATEPSLPAAITRRLRELAWEDKDKEKARTVVDLVDSETPIECDHEEGHLCPSPCSDIPSMVAASGGGGGNEEMGKVNCNEKHTYGEEKEKEKEKEKVVETKSELKPKPRRKNWEEEELTWEEKVLKVLHMVRIWEVTEFDPKMEWFEPTRLCLFNTAFFDLDKESKAGLGPPIHSLTSSDYRHLETSMNIISIKVVESDVGYPISIFGTVLARDQYDYRCVYLFRRSRDNPQIITSPEDMLTLTGPKRGLGAKDYMFFEFNLKMKGDDGVDKDFSKGLLPYNVVCRTGRLETLHLRSWLSVVEFAFVTVQYAVEATLAVKMLGGASVFTGRVTAWTTGNDEDEIVLYDSEVADTRTEITADGSVQLNRGLVVVPLDKELVLNICVFEGEDEAQSFEFILGHYDEEFTCKQGCYEFQVNIIWTAVKTRRRPNMWKRIGCIVLLL</sequence>
<dbReference type="PANTHER" id="PTHR33065">
    <property type="entry name" value="OS07G0486400 PROTEIN"/>
    <property type="match status" value="1"/>
</dbReference>
<keyword evidence="3" id="KW-1185">Reference proteome</keyword>
<evidence type="ECO:0000259" key="1">
    <source>
        <dbReference type="Pfam" id="PF20241"/>
    </source>
</evidence>
<name>B8BAH0_ORYSI</name>
<dbReference type="Gramene" id="BGIOSGA027941-TA">
    <property type="protein sequence ID" value="BGIOSGA027941-PA"/>
    <property type="gene ID" value="BGIOSGA027941"/>
</dbReference>